<dbReference type="EMBL" id="CP090896">
    <property type="protein sequence ID" value="ULT81509.1"/>
    <property type="molecule type" value="Genomic_DNA"/>
</dbReference>
<feature type="region of interest" description="Disordered" evidence="1">
    <location>
        <begin position="49"/>
        <end position="74"/>
    </location>
</feature>
<gene>
    <name evidence="2" type="ORF">L3Y34_011451</name>
</gene>
<reference evidence="2 3" key="1">
    <citation type="submission" date="2022-05" db="EMBL/GenBank/DDBJ databases">
        <title>Chromosome-level reference genomes for two strains of Caenorhabditis briggsae: an improved platform for comparative genomics.</title>
        <authorList>
            <person name="Stevens L."/>
            <person name="Andersen E.C."/>
        </authorList>
    </citation>
    <scope>NUCLEOTIDE SEQUENCE [LARGE SCALE GENOMIC DNA]</scope>
    <source>
        <strain evidence="2">QX1410_ONT</strain>
        <tissue evidence="2">Whole-organism</tissue>
    </source>
</reference>
<dbReference type="Proteomes" id="UP000827892">
    <property type="component" value="Chromosome X"/>
</dbReference>
<evidence type="ECO:0000256" key="1">
    <source>
        <dbReference type="SAM" id="MobiDB-lite"/>
    </source>
</evidence>
<protein>
    <submittedName>
        <fullName evidence="2">Uncharacterized protein</fullName>
    </submittedName>
</protein>
<organism evidence="2 3">
    <name type="scientific">Caenorhabditis briggsae</name>
    <dbReference type="NCBI Taxonomy" id="6238"/>
    <lineage>
        <taxon>Eukaryota</taxon>
        <taxon>Metazoa</taxon>
        <taxon>Ecdysozoa</taxon>
        <taxon>Nematoda</taxon>
        <taxon>Chromadorea</taxon>
        <taxon>Rhabditida</taxon>
        <taxon>Rhabditina</taxon>
        <taxon>Rhabditomorpha</taxon>
        <taxon>Rhabditoidea</taxon>
        <taxon>Rhabditidae</taxon>
        <taxon>Peloderinae</taxon>
        <taxon>Caenorhabditis</taxon>
    </lineage>
</organism>
<proteinExistence type="predicted"/>
<dbReference type="AlphaFoldDB" id="A0AAE9CV27"/>
<name>A0AAE9CV27_CAEBR</name>
<evidence type="ECO:0000313" key="3">
    <source>
        <dbReference type="Proteomes" id="UP000827892"/>
    </source>
</evidence>
<sequence>MWHKLQYEPDVDRSAICEEGSQNALYASNINWKIQILFKTSLEMLKKRRKKQIHGIRSSTSGSRCRKSGETSDM</sequence>
<evidence type="ECO:0000313" key="2">
    <source>
        <dbReference type="EMBL" id="ULT81509.1"/>
    </source>
</evidence>
<accession>A0AAE9CV27</accession>